<dbReference type="PANTHER" id="PTHR33075:SF7">
    <property type="entry name" value="OS02G0303350 PROTEIN"/>
    <property type="match status" value="1"/>
</dbReference>
<feature type="region of interest" description="Disordered" evidence="1">
    <location>
        <begin position="62"/>
        <end position="104"/>
    </location>
</feature>
<sequence>METEVRRSLRVRSSNDGFKRSTCSQKGCLGCSASPPALSMKAIQKIGESICMITPATLSKEALKKKAKERRPIGTKKNPKKPALHVKGKGKKKIEDVQDEDDEE</sequence>
<dbReference type="PANTHER" id="PTHR33075">
    <property type="entry name" value="OS02G0499800 PROTEIN"/>
    <property type="match status" value="1"/>
</dbReference>
<name>A0A835EM25_9POAL</name>
<dbReference type="Proteomes" id="UP000636709">
    <property type="component" value="Unassembled WGS sequence"/>
</dbReference>
<proteinExistence type="predicted"/>
<evidence type="ECO:0000313" key="3">
    <source>
        <dbReference type="Proteomes" id="UP000636709"/>
    </source>
</evidence>
<evidence type="ECO:0000313" key="2">
    <source>
        <dbReference type="EMBL" id="KAF8703751.1"/>
    </source>
</evidence>
<dbReference type="AlphaFoldDB" id="A0A835EM25"/>
<comment type="caution">
    <text evidence="2">The sequence shown here is derived from an EMBL/GenBank/DDBJ whole genome shotgun (WGS) entry which is preliminary data.</text>
</comment>
<evidence type="ECO:0000256" key="1">
    <source>
        <dbReference type="SAM" id="MobiDB-lite"/>
    </source>
</evidence>
<gene>
    <name evidence="2" type="ORF">HU200_031840</name>
</gene>
<feature type="compositionally biased region" description="Basic residues" evidence="1">
    <location>
        <begin position="63"/>
        <end position="92"/>
    </location>
</feature>
<organism evidence="2 3">
    <name type="scientific">Digitaria exilis</name>
    <dbReference type="NCBI Taxonomy" id="1010633"/>
    <lineage>
        <taxon>Eukaryota</taxon>
        <taxon>Viridiplantae</taxon>
        <taxon>Streptophyta</taxon>
        <taxon>Embryophyta</taxon>
        <taxon>Tracheophyta</taxon>
        <taxon>Spermatophyta</taxon>
        <taxon>Magnoliopsida</taxon>
        <taxon>Liliopsida</taxon>
        <taxon>Poales</taxon>
        <taxon>Poaceae</taxon>
        <taxon>PACMAD clade</taxon>
        <taxon>Panicoideae</taxon>
        <taxon>Panicodae</taxon>
        <taxon>Paniceae</taxon>
        <taxon>Anthephorinae</taxon>
        <taxon>Digitaria</taxon>
    </lineage>
</organism>
<protein>
    <submittedName>
        <fullName evidence="2">Uncharacterized protein</fullName>
    </submittedName>
</protein>
<keyword evidence="3" id="KW-1185">Reference proteome</keyword>
<dbReference type="OrthoDB" id="695719at2759"/>
<dbReference type="EMBL" id="JACEFO010001777">
    <property type="protein sequence ID" value="KAF8703751.1"/>
    <property type="molecule type" value="Genomic_DNA"/>
</dbReference>
<reference evidence="2" key="1">
    <citation type="submission" date="2020-07" db="EMBL/GenBank/DDBJ databases">
        <title>Genome sequence and genetic diversity analysis of an under-domesticated orphan crop, white fonio (Digitaria exilis).</title>
        <authorList>
            <person name="Bennetzen J.L."/>
            <person name="Chen S."/>
            <person name="Ma X."/>
            <person name="Wang X."/>
            <person name="Yssel A.E.J."/>
            <person name="Chaluvadi S.R."/>
            <person name="Johnson M."/>
            <person name="Gangashetty P."/>
            <person name="Hamidou F."/>
            <person name="Sanogo M.D."/>
            <person name="Zwaenepoel A."/>
            <person name="Wallace J."/>
            <person name="Van De Peer Y."/>
            <person name="Van Deynze A."/>
        </authorList>
    </citation>
    <scope>NUCLEOTIDE SEQUENCE</scope>
    <source>
        <tissue evidence="2">Leaves</tissue>
    </source>
</reference>
<accession>A0A835EM25</accession>